<name>A0A975GT74_9BACT</name>
<reference evidence="2" key="1">
    <citation type="journal article" date="2021" name="Microb. Physiol.">
        <title>Proteogenomic Insights into the Physiology of Marine, Sulfate-Reducing, Filamentous Desulfonema limicola and Desulfonema magnum.</title>
        <authorList>
            <person name="Schnaars V."/>
            <person name="Wohlbrand L."/>
            <person name="Scheve S."/>
            <person name="Hinrichs C."/>
            <person name="Reinhardt R."/>
            <person name="Rabus R."/>
        </authorList>
    </citation>
    <scope>NUCLEOTIDE SEQUENCE</scope>
    <source>
        <strain evidence="2">4be13</strain>
    </source>
</reference>
<dbReference type="AlphaFoldDB" id="A0A975GT74"/>
<protein>
    <submittedName>
        <fullName evidence="2">Uncharacterized protein</fullName>
    </submittedName>
</protein>
<evidence type="ECO:0000313" key="2">
    <source>
        <dbReference type="EMBL" id="QTA92820.1"/>
    </source>
</evidence>
<gene>
    <name evidence="2" type="ORF">dnm_089130</name>
</gene>
<keyword evidence="1" id="KW-1133">Transmembrane helix</keyword>
<keyword evidence="1" id="KW-0472">Membrane</keyword>
<evidence type="ECO:0000313" key="3">
    <source>
        <dbReference type="Proteomes" id="UP000663722"/>
    </source>
</evidence>
<accession>A0A975GT74</accession>
<proteinExistence type="predicted"/>
<feature type="transmembrane region" description="Helical" evidence="1">
    <location>
        <begin position="12"/>
        <end position="32"/>
    </location>
</feature>
<evidence type="ECO:0000256" key="1">
    <source>
        <dbReference type="SAM" id="Phobius"/>
    </source>
</evidence>
<organism evidence="2 3">
    <name type="scientific">Desulfonema magnum</name>
    <dbReference type="NCBI Taxonomy" id="45655"/>
    <lineage>
        <taxon>Bacteria</taxon>
        <taxon>Pseudomonadati</taxon>
        <taxon>Thermodesulfobacteriota</taxon>
        <taxon>Desulfobacteria</taxon>
        <taxon>Desulfobacterales</taxon>
        <taxon>Desulfococcaceae</taxon>
        <taxon>Desulfonema</taxon>
    </lineage>
</organism>
<dbReference type="KEGG" id="dmm:dnm_089130"/>
<dbReference type="EMBL" id="CP061800">
    <property type="protein sequence ID" value="QTA92820.1"/>
    <property type="molecule type" value="Genomic_DNA"/>
</dbReference>
<keyword evidence="1" id="KW-0812">Transmembrane</keyword>
<keyword evidence="3" id="KW-1185">Reference proteome</keyword>
<dbReference type="Proteomes" id="UP000663722">
    <property type="component" value="Chromosome"/>
</dbReference>
<sequence length="40" mass="4572">MPTKSPQAYSSLFLFFSFYLICYIDITTSGTFTNNNFGSF</sequence>